<name>A0A6C0EPD1_9ZZZZ</name>
<evidence type="ECO:0000313" key="1">
    <source>
        <dbReference type="EMBL" id="QHT30200.1"/>
    </source>
</evidence>
<dbReference type="AlphaFoldDB" id="A0A6C0EPD1"/>
<organism evidence="1">
    <name type="scientific">viral metagenome</name>
    <dbReference type="NCBI Taxonomy" id="1070528"/>
    <lineage>
        <taxon>unclassified sequences</taxon>
        <taxon>metagenomes</taxon>
        <taxon>organismal metagenomes</taxon>
    </lineage>
</organism>
<accession>A0A6C0EPD1</accession>
<dbReference type="Gene3D" id="3.30.40.220">
    <property type="match status" value="1"/>
</dbReference>
<dbReference type="EMBL" id="MN738893">
    <property type="protein sequence ID" value="QHT30200.1"/>
    <property type="molecule type" value="Genomic_DNA"/>
</dbReference>
<reference evidence="1" key="1">
    <citation type="journal article" date="2020" name="Nature">
        <title>Giant virus diversity and host interactions through global metagenomics.</title>
        <authorList>
            <person name="Schulz F."/>
            <person name="Roux S."/>
            <person name="Paez-Espino D."/>
            <person name="Jungbluth S."/>
            <person name="Walsh D.A."/>
            <person name="Denef V.J."/>
            <person name="McMahon K.D."/>
            <person name="Konstantinidis K.T."/>
            <person name="Eloe-Fadrosh E.A."/>
            <person name="Kyrpides N.C."/>
            <person name="Woyke T."/>
        </authorList>
    </citation>
    <scope>NUCLEOTIDE SEQUENCE</scope>
    <source>
        <strain evidence="1">GVMAG-M-3300009149-34</strain>
    </source>
</reference>
<proteinExistence type="predicted"/>
<sequence length="161" mass="19454">MHKKIIIKTIKKQERKIVKKWNNKDYLLNMDNHIPIINQLYLEQTFVGSVCAKREILRKLNSYKHQDTKKNKYSSDFIQESELLEKLVISKLKCYYCKKKVLLLYENSREPIQWTLDRLNNEMGHTIDNVVICCLKCNLERRCLNDDKFLFTKQMRLIKKI</sequence>
<protein>
    <submittedName>
        <fullName evidence="1">Uncharacterized protein</fullName>
    </submittedName>
</protein>